<dbReference type="eggNOG" id="KOG1176">
    <property type="taxonomic scope" value="Eukaryota"/>
</dbReference>
<dbReference type="STRING" id="675120.N1PRL2"/>
<dbReference type="Gene3D" id="3.40.50.12780">
    <property type="entry name" value="N-terminal domain of ligase-like"/>
    <property type="match status" value="1"/>
</dbReference>
<dbReference type="InterPro" id="IPR042099">
    <property type="entry name" value="ANL_N_sf"/>
</dbReference>
<dbReference type="AlphaFoldDB" id="N1PRL2"/>
<reference evidence="7" key="1">
    <citation type="journal article" date="2012" name="PLoS Genet.">
        <title>The genomes of the fungal plant pathogens Cladosporium fulvum and Dothistroma septosporum reveal adaptation to different hosts and lifestyles but also signatures of common ancestry.</title>
        <authorList>
            <person name="de Wit P.J.G.M."/>
            <person name="van der Burgt A."/>
            <person name="Oekmen B."/>
            <person name="Stergiopoulos I."/>
            <person name="Abd-Elsalam K.A."/>
            <person name="Aerts A.L."/>
            <person name="Bahkali A.H."/>
            <person name="Beenen H.G."/>
            <person name="Chettri P."/>
            <person name="Cox M.P."/>
            <person name="Datema E."/>
            <person name="de Vries R.P."/>
            <person name="Dhillon B."/>
            <person name="Ganley A.R."/>
            <person name="Griffiths S.A."/>
            <person name="Guo Y."/>
            <person name="Hamelin R.C."/>
            <person name="Henrissat B."/>
            <person name="Kabir M.S."/>
            <person name="Jashni M.K."/>
            <person name="Kema G."/>
            <person name="Klaubauf S."/>
            <person name="Lapidus A."/>
            <person name="Levasseur A."/>
            <person name="Lindquist E."/>
            <person name="Mehrabi R."/>
            <person name="Ohm R.A."/>
            <person name="Owen T.J."/>
            <person name="Salamov A."/>
            <person name="Schwelm A."/>
            <person name="Schijlen E."/>
            <person name="Sun H."/>
            <person name="van den Burg H.A."/>
            <person name="van Ham R.C.H.J."/>
            <person name="Zhang S."/>
            <person name="Goodwin S.B."/>
            <person name="Grigoriev I.V."/>
            <person name="Collemare J."/>
            <person name="Bradshaw R.E."/>
        </authorList>
    </citation>
    <scope>NUCLEOTIDE SEQUENCE [LARGE SCALE GENOMIC DNA]</scope>
    <source>
        <strain evidence="7">NZE10 / CBS 128990</strain>
    </source>
</reference>
<dbReference type="HOGENOM" id="CLU_000022_59_9_1"/>
<dbReference type="EMBL" id="KB446537">
    <property type="protein sequence ID" value="EME46027.1"/>
    <property type="molecule type" value="Genomic_DNA"/>
</dbReference>
<dbReference type="PROSITE" id="PS00455">
    <property type="entry name" value="AMP_BINDING"/>
    <property type="match status" value="1"/>
</dbReference>
<dbReference type="CDD" id="cd05911">
    <property type="entry name" value="Firefly_Luc_like"/>
    <property type="match status" value="1"/>
</dbReference>
<evidence type="ECO:0000256" key="2">
    <source>
        <dbReference type="ARBA" id="ARBA00022598"/>
    </source>
</evidence>
<keyword evidence="2" id="KW-0436">Ligase</keyword>
<dbReference type="InterPro" id="IPR025110">
    <property type="entry name" value="AMP-bd_C"/>
</dbReference>
<evidence type="ECO:0000313" key="7">
    <source>
        <dbReference type="Proteomes" id="UP000016933"/>
    </source>
</evidence>
<dbReference type="Pfam" id="PF13193">
    <property type="entry name" value="AMP-binding_C"/>
    <property type="match status" value="1"/>
</dbReference>
<dbReference type="InterPro" id="IPR020845">
    <property type="entry name" value="AMP-binding_CS"/>
</dbReference>
<evidence type="ECO:0000313" key="6">
    <source>
        <dbReference type="EMBL" id="EME46027.1"/>
    </source>
</evidence>
<feature type="domain" description="AMP-dependent synthetase/ligase" evidence="4">
    <location>
        <begin position="40"/>
        <end position="400"/>
    </location>
</feature>
<dbReference type="GO" id="GO:0016405">
    <property type="term" value="F:CoA-ligase activity"/>
    <property type="evidence" value="ECO:0007669"/>
    <property type="project" value="TreeGrafter"/>
</dbReference>
<evidence type="ECO:0000256" key="3">
    <source>
        <dbReference type="SAM" id="MobiDB-lite"/>
    </source>
</evidence>
<feature type="domain" description="AMP-binding enzyme C-terminal" evidence="5">
    <location>
        <begin position="451"/>
        <end position="529"/>
    </location>
</feature>
<feature type="compositionally biased region" description="Basic and acidic residues" evidence="3">
    <location>
        <begin position="542"/>
        <end position="561"/>
    </location>
</feature>
<dbReference type="Proteomes" id="UP000016933">
    <property type="component" value="Unassembled WGS sequence"/>
</dbReference>
<gene>
    <name evidence="6" type="ORF">DOTSEDRAFT_78445</name>
</gene>
<sequence length="578" mass="64130">MVLFQSHQPDIAIPEDLTIWDWLFENETTSPLHGKDPLHAFIDAETKERLDWAAVEAKSTALSTCLIEEHGLEPGDAVTLFSGNTIWYPVCAFAVLRAGGRINGAPAAYTVEEMIYALTVAKTKIVITVPSAVGNVRRAAEAVGLPATKVLLSHGELDGVVSIQQLMERATPTSSHEPWRLPEGKTSKDVCGFLNFSSGTTGLPKAVMLSHYNLIATCYARRQSYPIDEPFKVLAIVPLYHVTGTWRFMLLPLFMNGDAIMLPSFSMPAMLQATIDFQIEEVVLVPPILLRLVRDPIVDQYNLRHVKRWTSGAAPIPQEVLDSVQQKFSWTGFYQAYGATEAPVMTILPPEHYDWKRGASAGMLCANTTAKIVDEAGNVLGPNEVGELLVKGPQVAMGYLDNDVATAESFDCDGFYHTGDAGYMDPEGFLYITDRIKEMIKVKGHQVPPAELESLLMSHEFVADCAVVGIKDEYAGELPKAFVVLEAGIDVKRETELVLMEFMKMKKVRYKWLAAVEFVEKIPKSLSGKILRRVLREMEKRREAGRPVETRRESIQFEGKEVSVSSSWGRKGGLHQND</sequence>
<evidence type="ECO:0000256" key="1">
    <source>
        <dbReference type="ARBA" id="ARBA00006432"/>
    </source>
</evidence>
<dbReference type="SUPFAM" id="SSF56801">
    <property type="entry name" value="Acetyl-CoA synthetase-like"/>
    <property type="match status" value="1"/>
</dbReference>
<dbReference type="InterPro" id="IPR045851">
    <property type="entry name" value="AMP-bd_C_sf"/>
</dbReference>
<feature type="region of interest" description="Disordered" evidence="3">
    <location>
        <begin position="542"/>
        <end position="578"/>
    </location>
</feature>
<reference evidence="6 7" key="2">
    <citation type="journal article" date="2012" name="PLoS Pathog.">
        <title>Diverse lifestyles and strategies of plant pathogenesis encoded in the genomes of eighteen Dothideomycetes fungi.</title>
        <authorList>
            <person name="Ohm R.A."/>
            <person name="Feau N."/>
            <person name="Henrissat B."/>
            <person name="Schoch C.L."/>
            <person name="Horwitz B.A."/>
            <person name="Barry K.W."/>
            <person name="Condon B.J."/>
            <person name="Copeland A.C."/>
            <person name="Dhillon B."/>
            <person name="Glaser F."/>
            <person name="Hesse C.N."/>
            <person name="Kosti I."/>
            <person name="LaButti K."/>
            <person name="Lindquist E.A."/>
            <person name="Lucas S."/>
            <person name="Salamov A.A."/>
            <person name="Bradshaw R.E."/>
            <person name="Ciuffetti L."/>
            <person name="Hamelin R.C."/>
            <person name="Kema G.H.J."/>
            <person name="Lawrence C."/>
            <person name="Scott J.A."/>
            <person name="Spatafora J.W."/>
            <person name="Turgeon B.G."/>
            <person name="de Wit P.J.G.M."/>
            <person name="Zhong S."/>
            <person name="Goodwin S.B."/>
            <person name="Grigoriev I.V."/>
        </authorList>
    </citation>
    <scope>NUCLEOTIDE SEQUENCE [LARGE SCALE GENOMIC DNA]</scope>
    <source>
        <strain evidence="7">NZE10 / CBS 128990</strain>
    </source>
</reference>
<dbReference type="OrthoDB" id="6509636at2759"/>
<proteinExistence type="inferred from homology"/>
<evidence type="ECO:0000259" key="4">
    <source>
        <dbReference type="Pfam" id="PF00501"/>
    </source>
</evidence>
<dbReference type="PANTHER" id="PTHR24096:SF149">
    <property type="entry name" value="AMP-BINDING DOMAIN-CONTAINING PROTEIN-RELATED"/>
    <property type="match status" value="1"/>
</dbReference>
<comment type="similarity">
    <text evidence="1">Belongs to the ATP-dependent AMP-binding enzyme family.</text>
</comment>
<dbReference type="Gene3D" id="3.30.300.30">
    <property type="match status" value="1"/>
</dbReference>
<dbReference type="Pfam" id="PF00501">
    <property type="entry name" value="AMP-binding"/>
    <property type="match status" value="1"/>
</dbReference>
<accession>N1PRL2</accession>
<name>N1PRL2_DOTSN</name>
<organism evidence="6 7">
    <name type="scientific">Dothistroma septosporum (strain NZE10 / CBS 128990)</name>
    <name type="common">Red band needle blight fungus</name>
    <name type="synonym">Mycosphaerella pini</name>
    <dbReference type="NCBI Taxonomy" id="675120"/>
    <lineage>
        <taxon>Eukaryota</taxon>
        <taxon>Fungi</taxon>
        <taxon>Dikarya</taxon>
        <taxon>Ascomycota</taxon>
        <taxon>Pezizomycotina</taxon>
        <taxon>Dothideomycetes</taxon>
        <taxon>Dothideomycetidae</taxon>
        <taxon>Mycosphaerellales</taxon>
        <taxon>Mycosphaerellaceae</taxon>
        <taxon>Dothistroma</taxon>
    </lineage>
</organism>
<evidence type="ECO:0000259" key="5">
    <source>
        <dbReference type="Pfam" id="PF13193"/>
    </source>
</evidence>
<dbReference type="OMA" id="THPPHLY"/>
<protein>
    <submittedName>
        <fullName evidence="6">Uncharacterized protein</fullName>
    </submittedName>
</protein>
<dbReference type="PANTHER" id="PTHR24096">
    <property type="entry name" value="LONG-CHAIN-FATTY-ACID--COA LIGASE"/>
    <property type="match status" value="1"/>
</dbReference>
<keyword evidence="7" id="KW-1185">Reference proteome</keyword>
<dbReference type="InterPro" id="IPR000873">
    <property type="entry name" value="AMP-dep_synth/lig_dom"/>
</dbReference>